<gene>
    <name evidence="2" type="ORF">GCM10017567_35370</name>
</gene>
<evidence type="ECO:0000313" key="3">
    <source>
        <dbReference type="Proteomes" id="UP000649955"/>
    </source>
</evidence>
<sequence>MPGGDGGELPMVGAAADEFGIEPGERVQFGHWQRGAGEDERFATTERNFR</sequence>
<comment type="caution">
    <text evidence="2">The sequence shown here is derived from an EMBL/GenBank/DDBJ whole genome shotgun (WGS) entry which is preliminary data.</text>
</comment>
<organism evidence="2 3">
    <name type="scientific">Amycolatopsis bullii</name>
    <dbReference type="NCBI Taxonomy" id="941987"/>
    <lineage>
        <taxon>Bacteria</taxon>
        <taxon>Bacillati</taxon>
        <taxon>Actinomycetota</taxon>
        <taxon>Actinomycetes</taxon>
        <taxon>Pseudonocardiales</taxon>
        <taxon>Pseudonocardiaceae</taxon>
        <taxon>Amycolatopsis</taxon>
    </lineage>
</organism>
<evidence type="ECO:0000313" key="2">
    <source>
        <dbReference type="EMBL" id="GHG14443.1"/>
    </source>
</evidence>
<evidence type="ECO:0000256" key="1">
    <source>
        <dbReference type="SAM" id="MobiDB-lite"/>
    </source>
</evidence>
<proteinExistence type="predicted"/>
<accession>A0ABQ3KCU6</accession>
<dbReference type="EMBL" id="BNAW01000013">
    <property type="protein sequence ID" value="GHG14443.1"/>
    <property type="molecule type" value="Genomic_DNA"/>
</dbReference>
<name>A0ABQ3KCU6_9PSEU</name>
<dbReference type="Proteomes" id="UP000649955">
    <property type="component" value="Unassembled WGS sequence"/>
</dbReference>
<keyword evidence="3" id="KW-1185">Reference proteome</keyword>
<feature type="region of interest" description="Disordered" evidence="1">
    <location>
        <begin position="31"/>
        <end position="50"/>
    </location>
</feature>
<protein>
    <submittedName>
        <fullName evidence="2">Uncharacterized protein</fullName>
    </submittedName>
</protein>
<feature type="compositionally biased region" description="Basic and acidic residues" evidence="1">
    <location>
        <begin position="36"/>
        <end position="50"/>
    </location>
</feature>
<reference evidence="3" key="1">
    <citation type="journal article" date="2019" name="Int. J. Syst. Evol. Microbiol.">
        <title>The Global Catalogue of Microorganisms (GCM) 10K type strain sequencing project: providing services to taxonomists for standard genome sequencing and annotation.</title>
        <authorList>
            <consortium name="The Broad Institute Genomics Platform"/>
            <consortium name="The Broad Institute Genome Sequencing Center for Infectious Disease"/>
            <person name="Wu L."/>
            <person name="Ma J."/>
        </authorList>
    </citation>
    <scope>NUCLEOTIDE SEQUENCE [LARGE SCALE GENOMIC DNA]</scope>
    <source>
        <strain evidence="3">CGMCC 4.7680</strain>
    </source>
</reference>